<dbReference type="SMART" id="SM00491">
    <property type="entry name" value="HELICc2"/>
    <property type="match status" value="1"/>
</dbReference>
<dbReference type="GO" id="GO:0006139">
    <property type="term" value="P:nucleobase-containing compound metabolic process"/>
    <property type="evidence" value="ECO:0007669"/>
    <property type="project" value="InterPro"/>
</dbReference>
<dbReference type="KEGG" id="dli:dnl_28820"/>
<dbReference type="GO" id="GO:0005524">
    <property type="term" value="F:ATP binding"/>
    <property type="evidence" value="ECO:0007669"/>
    <property type="project" value="UniProtKB-KW"/>
</dbReference>
<dbReference type="AlphaFoldDB" id="A0A975B810"/>
<evidence type="ECO:0000313" key="6">
    <source>
        <dbReference type="EMBL" id="QTA80575.1"/>
    </source>
</evidence>
<sequence length="884" mass="100921">MLKPFNNEFQEIAFVYVHKGLKKDSNSNIYSAAGIIIGSNGKRKQYFSSLTGKTLDKAPDCKQVRTELKSFFKNQDFIFAFTAHDSLDELQAFCGVKRVIDLGFIAEFFLCHLKSYSPKSLWEYLFKAKRSKISFSDLEMVDLSIELISYICGTILGDKHTAYAPALRYFLKKSNTLFSRALIHISQDYQKYFGGLFAPYTVSDTENWRKYLVKSVKKTSNNNTRKDFARISSSKLDNIFKALSESGNGFKLRKEQVVYAKHIAAALNDNAVLTIEAGTGTGKTQGYLIPVMEFLRCNPKASVVISTYTKSLQEHIFQTELAQTCEAIPLYRDIKTALLKGKSSYICAEKLDYVYDNTFSDTHLLAWLFCLNIVFNFRNADVDSIQEKIKFYLDKDFFLSRILHEVSAGTGCTPRHTRCPAQVVTSEAGSADLVITNHHKLALLDRDTVLSGLFSNYIIDEANHFETAVRNAFGNEVSSRDVKDTLDYLEKSASRILRYAHDNHEKAMKRAIKELNFLRAFMGEFRNMLLKINPGARYGVTNPLSYDNPGFKKWNFKSYIDSMQEPLAAIKKSFNLIKDQDICRMLKIQTRTVKRIETALEQLADYAESLKIIEENIIHENNITAYQIFNKNWTIMAQWVQVGELIHQEIYTKKNCVVYTAATLCHRGRFDSFQYITGMNIPFPNNGDTAQTKEFRFVNIPSPFSKDAMEIIVPDTAVSGKYDNKVLWTASVVNALPGLIKANKGRTLVLFSSYQDLNLIAQQVKDAIAATNYPLLIQQPGQSTINLCDEFRTLKESVLFGVDTFWYGVDFKGDTLTQVIITRIPYPPPSDPVQVARKKVMSPRDYWDRYHYDTEIKIKQGIGRLIRCDTDRGKVVILDSRYRF</sequence>
<dbReference type="GO" id="GO:0003676">
    <property type="term" value="F:nucleic acid binding"/>
    <property type="evidence" value="ECO:0007669"/>
    <property type="project" value="InterPro"/>
</dbReference>
<keyword evidence="1" id="KW-0547">Nucleotide-binding</keyword>
<feature type="domain" description="Helicase ATP-binding" evidence="5">
    <location>
        <begin position="242"/>
        <end position="529"/>
    </location>
</feature>
<keyword evidence="7" id="KW-1185">Reference proteome</keyword>
<dbReference type="InterPro" id="IPR045028">
    <property type="entry name" value="DinG/Rad3-like"/>
</dbReference>
<reference evidence="6" key="1">
    <citation type="journal article" date="2021" name="Microb. Physiol.">
        <title>Proteogenomic Insights into the Physiology of Marine, Sulfate-Reducing, Filamentous Desulfonema limicola and Desulfonema magnum.</title>
        <authorList>
            <person name="Schnaars V."/>
            <person name="Wohlbrand L."/>
            <person name="Scheve S."/>
            <person name="Hinrichs C."/>
            <person name="Reinhardt R."/>
            <person name="Rabus R."/>
        </authorList>
    </citation>
    <scope>NUCLEOTIDE SEQUENCE</scope>
    <source>
        <strain evidence="6">5ac10</strain>
    </source>
</reference>
<dbReference type="GO" id="GO:0016818">
    <property type="term" value="F:hydrolase activity, acting on acid anhydrides, in phosphorus-containing anhydrides"/>
    <property type="evidence" value="ECO:0007669"/>
    <property type="project" value="InterPro"/>
</dbReference>
<evidence type="ECO:0000256" key="2">
    <source>
        <dbReference type="ARBA" id="ARBA00022801"/>
    </source>
</evidence>
<dbReference type="GO" id="GO:0003678">
    <property type="term" value="F:DNA helicase activity"/>
    <property type="evidence" value="ECO:0007669"/>
    <property type="project" value="TreeGrafter"/>
</dbReference>
<keyword evidence="2" id="KW-0378">Hydrolase</keyword>
<proteinExistence type="inferred from homology"/>
<name>A0A975B810_9BACT</name>
<dbReference type="Proteomes" id="UP000663720">
    <property type="component" value="Chromosome"/>
</dbReference>
<dbReference type="InterPro" id="IPR027417">
    <property type="entry name" value="P-loop_NTPase"/>
</dbReference>
<organism evidence="6 7">
    <name type="scientific">Desulfonema limicola</name>
    <dbReference type="NCBI Taxonomy" id="45656"/>
    <lineage>
        <taxon>Bacteria</taxon>
        <taxon>Pseudomonadati</taxon>
        <taxon>Thermodesulfobacteriota</taxon>
        <taxon>Desulfobacteria</taxon>
        <taxon>Desulfobacterales</taxon>
        <taxon>Desulfococcaceae</taxon>
        <taxon>Desulfonema</taxon>
    </lineage>
</organism>
<dbReference type="RefSeq" id="WP_207692208.1">
    <property type="nucleotide sequence ID" value="NZ_CP061799.1"/>
</dbReference>
<dbReference type="Pfam" id="PF13307">
    <property type="entry name" value="Helicase_C_2"/>
    <property type="match status" value="1"/>
</dbReference>
<dbReference type="PROSITE" id="PS51193">
    <property type="entry name" value="HELICASE_ATP_BIND_2"/>
    <property type="match status" value="1"/>
</dbReference>
<dbReference type="InterPro" id="IPR006555">
    <property type="entry name" value="ATP-dep_Helicase_C"/>
</dbReference>
<dbReference type="EMBL" id="CP061799">
    <property type="protein sequence ID" value="QTA80575.1"/>
    <property type="molecule type" value="Genomic_DNA"/>
</dbReference>
<evidence type="ECO:0000256" key="4">
    <source>
        <dbReference type="ARBA" id="ARBA00038058"/>
    </source>
</evidence>
<dbReference type="PANTHER" id="PTHR11472">
    <property type="entry name" value="DNA REPAIR DEAD HELICASE RAD3/XP-D SUBFAMILY MEMBER"/>
    <property type="match status" value="1"/>
</dbReference>
<gene>
    <name evidence="6" type="ORF">dnl_28820</name>
</gene>
<dbReference type="SUPFAM" id="SSF52540">
    <property type="entry name" value="P-loop containing nucleoside triphosphate hydrolases"/>
    <property type="match status" value="1"/>
</dbReference>
<dbReference type="PANTHER" id="PTHR11472:SF34">
    <property type="entry name" value="REGULATOR OF TELOMERE ELONGATION HELICASE 1"/>
    <property type="match status" value="1"/>
</dbReference>
<keyword evidence="6" id="KW-0347">Helicase</keyword>
<dbReference type="Gene3D" id="3.40.50.300">
    <property type="entry name" value="P-loop containing nucleotide triphosphate hydrolases"/>
    <property type="match status" value="2"/>
</dbReference>
<accession>A0A975B810</accession>
<protein>
    <submittedName>
        <fullName evidence="6">ATP-dependent helicase C-terminal domain-containing protein</fullName>
    </submittedName>
</protein>
<evidence type="ECO:0000256" key="1">
    <source>
        <dbReference type="ARBA" id="ARBA00022741"/>
    </source>
</evidence>
<evidence type="ECO:0000256" key="3">
    <source>
        <dbReference type="ARBA" id="ARBA00022840"/>
    </source>
</evidence>
<evidence type="ECO:0000259" key="5">
    <source>
        <dbReference type="PROSITE" id="PS51193"/>
    </source>
</evidence>
<dbReference type="InterPro" id="IPR014013">
    <property type="entry name" value="Helic_SF1/SF2_ATP-bd_DinG/Rad3"/>
</dbReference>
<keyword evidence="3" id="KW-0067">ATP-binding</keyword>
<comment type="similarity">
    <text evidence="4">Belongs to the helicase family. DinG subfamily.</text>
</comment>
<evidence type="ECO:0000313" key="7">
    <source>
        <dbReference type="Proteomes" id="UP000663720"/>
    </source>
</evidence>